<dbReference type="PANTHER" id="PTHR10110">
    <property type="entry name" value="SODIUM/HYDROGEN EXCHANGER"/>
    <property type="match status" value="1"/>
</dbReference>
<feature type="transmembrane region" description="Helical" evidence="11">
    <location>
        <begin position="62"/>
        <end position="80"/>
    </location>
</feature>
<feature type="transmembrane region" description="Helical" evidence="11">
    <location>
        <begin position="391"/>
        <end position="408"/>
    </location>
</feature>
<dbReference type="GO" id="GO:0015385">
    <property type="term" value="F:sodium:proton antiporter activity"/>
    <property type="evidence" value="ECO:0007669"/>
    <property type="project" value="InterPro"/>
</dbReference>
<feature type="transmembrane region" description="Helical" evidence="11">
    <location>
        <begin position="291"/>
        <end position="307"/>
    </location>
</feature>
<evidence type="ECO:0000256" key="8">
    <source>
        <dbReference type="ARBA" id="ARBA00023136"/>
    </source>
</evidence>
<feature type="transmembrane region" description="Helical" evidence="11">
    <location>
        <begin position="100"/>
        <end position="123"/>
    </location>
</feature>
<gene>
    <name evidence="13" type="ORF">JF539_02805</name>
</gene>
<dbReference type="InterPro" id="IPR018490">
    <property type="entry name" value="cNMP-bd_dom_sf"/>
</dbReference>
<keyword evidence="4 11" id="KW-0812">Transmembrane</keyword>
<dbReference type="SMART" id="SM00100">
    <property type="entry name" value="cNMP"/>
    <property type="match status" value="1"/>
</dbReference>
<feature type="transmembrane region" description="Helical" evidence="11">
    <location>
        <begin position="255"/>
        <end position="271"/>
    </location>
</feature>
<evidence type="ECO:0000256" key="2">
    <source>
        <dbReference type="ARBA" id="ARBA00022448"/>
    </source>
</evidence>
<dbReference type="PROSITE" id="PS01307">
    <property type="entry name" value="MOTA"/>
    <property type="match status" value="1"/>
</dbReference>
<keyword evidence="9" id="KW-0739">Sodium transport</keyword>
<keyword evidence="8 11" id="KW-0472">Membrane</keyword>
<feature type="domain" description="Cyclic nucleotide-binding" evidence="12">
    <location>
        <begin position="707"/>
        <end position="821"/>
    </location>
</feature>
<dbReference type="GO" id="GO:0051453">
    <property type="term" value="P:regulation of intracellular pH"/>
    <property type="evidence" value="ECO:0007669"/>
    <property type="project" value="TreeGrafter"/>
</dbReference>
<dbReference type="Gene3D" id="6.10.140.1330">
    <property type="match status" value="1"/>
</dbReference>
<reference evidence="13" key="1">
    <citation type="submission" date="2020-12" db="EMBL/GenBank/DDBJ databases">
        <title>Oil enriched cultivation method for isolating marine PHA-producing bacteria.</title>
        <authorList>
            <person name="Zheng W."/>
            <person name="Yu S."/>
            <person name="Huang Y."/>
        </authorList>
    </citation>
    <scope>NUCLEOTIDE SEQUENCE</scope>
    <source>
        <strain evidence="13">SY-2-12</strain>
    </source>
</reference>
<dbReference type="SUPFAM" id="SSF51206">
    <property type="entry name" value="cAMP-binding domain-like"/>
    <property type="match status" value="1"/>
</dbReference>
<dbReference type="EMBL" id="JAEKJZ010000001">
    <property type="protein sequence ID" value="MBN9669252.1"/>
    <property type="molecule type" value="Genomic_DNA"/>
</dbReference>
<evidence type="ECO:0000256" key="1">
    <source>
        <dbReference type="ARBA" id="ARBA00004651"/>
    </source>
</evidence>
<dbReference type="InterPro" id="IPR000540">
    <property type="entry name" value="Flag_MotA_CS"/>
</dbReference>
<evidence type="ECO:0000259" key="12">
    <source>
        <dbReference type="PROSITE" id="PS50042"/>
    </source>
</evidence>
<dbReference type="GO" id="GO:0005886">
    <property type="term" value="C:plasma membrane"/>
    <property type="evidence" value="ECO:0007669"/>
    <property type="project" value="UniProtKB-SubCell"/>
</dbReference>
<feature type="transmembrane region" description="Helical" evidence="11">
    <location>
        <begin position="130"/>
        <end position="151"/>
    </location>
</feature>
<evidence type="ECO:0000313" key="13">
    <source>
        <dbReference type="EMBL" id="MBN9669252.1"/>
    </source>
</evidence>
<dbReference type="GO" id="GO:0098719">
    <property type="term" value="P:sodium ion import across plasma membrane"/>
    <property type="evidence" value="ECO:0007669"/>
    <property type="project" value="TreeGrafter"/>
</dbReference>
<feature type="compositionally biased region" description="Polar residues" evidence="10">
    <location>
        <begin position="866"/>
        <end position="879"/>
    </location>
</feature>
<feature type="transmembrane region" description="Helical" evidence="11">
    <location>
        <begin position="319"/>
        <end position="340"/>
    </location>
</feature>
<accession>A0A939J278</accession>
<dbReference type="Pfam" id="PF00027">
    <property type="entry name" value="cNMP_binding"/>
    <property type="match status" value="1"/>
</dbReference>
<comment type="subcellular location">
    <subcellularLocation>
        <location evidence="1">Cell membrane</location>
        <topology evidence="1">Multi-pass membrane protein</topology>
    </subcellularLocation>
</comment>
<dbReference type="InterPro" id="IPR014710">
    <property type="entry name" value="RmlC-like_jellyroll"/>
</dbReference>
<comment type="caution">
    <text evidence="13">The sequence shown here is derived from an EMBL/GenBank/DDBJ whole genome shotgun (WGS) entry which is preliminary data.</text>
</comment>
<sequence length="908" mass="99333">METPLITGAFALLLFTIALLQPLARRLGLAPSVLLAMVGTLIGILATYLLYTPRTNAFNEIAYLFVHPPFNSEMILYIFLPLLLFQTSLTLDVRRLFEDIWPVLVMAVVAVFVATAFIGFALYPLSGMTLVACLLLGAIVATTDPVAVVAIFRDIGAPPRLGRIVEGESLLNDAAAIVLFVILLGLITGEHTMTGGEALIALARSFVGGILVGAFLSRIAVLLLPVMRDLPLAQVTLSLALPYGIYVLSDQFVDVSGVVAVVSAGVVFNLYGPARIQPANWHFLHSVWEQLSYWAASLIFLLSAILIPRFVEGFAPLDILLLFVVIVAALAARAVVVFGLLPVLKTLGAAQTVNTKFKTVILWGGMRGAVTLTLALSVSEHAMLSDEVSGFITKLATGFVLFTLLVYGTSLKPLIRLLGLDRLNARDEALRTQYLSLALADVRQEIETVATAYHIDPHVSYEVVKDYRDRVATAASETNRLEELKDKDRVLIGLIALADREQQLVLEHFHSKTISGRAVSRFLTLTGRIGDLTRAEGRSGYNRATRQPLKFGPGFRLAQSLQRRLGIARPLAIRLADRFEFLLVYRILADELIEYNRHRIRPLLGDRVAGILDDTLCNRQDETVQAIEALRLQYPDYADTLESQFLRKAGVRLEETAYDEARDQMLIGTELHQNLLRDVERSRRASHKRPKLDLGLKTLDLIRSHPLFADLPAKQQKAIGKKMRPQFAIPHEKLIRRGDRGDAAYFIASGAVEVRTPSHNVRLGRGDVFGEIALMTGGRRNADVVALGYCQLLCLSAQDFKTLMEVHPELREHVIKLAAERQLMNADPGQEIEDPVVPQFRTEKGGEETAGKPAPNEAPEPGDVADTQSTAVENGATSSPDPAGGEAGPDGDAIENAEGQAKKETASG</sequence>
<evidence type="ECO:0000256" key="9">
    <source>
        <dbReference type="ARBA" id="ARBA00023201"/>
    </source>
</evidence>
<evidence type="ECO:0000256" key="4">
    <source>
        <dbReference type="ARBA" id="ARBA00022692"/>
    </source>
</evidence>
<feature type="transmembrane region" description="Helical" evidence="11">
    <location>
        <begin position="171"/>
        <end position="189"/>
    </location>
</feature>
<evidence type="ECO:0000256" key="7">
    <source>
        <dbReference type="ARBA" id="ARBA00023065"/>
    </source>
</evidence>
<dbReference type="Proteomes" id="UP000664096">
    <property type="component" value="Unassembled WGS sequence"/>
</dbReference>
<feature type="region of interest" description="Disordered" evidence="10">
    <location>
        <begin position="843"/>
        <end position="908"/>
    </location>
</feature>
<dbReference type="PANTHER" id="PTHR10110:SF86">
    <property type="entry name" value="SODIUM_HYDROGEN EXCHANGER 7"/>
    <property type="match status" value="1"/>
</dbReference>
<dbReference type="Gene3D" id="2.60.120.10">
    <property type="entry name" value="Jelly Rolls"/>
    <property type="match status" value="1"/>
</dbReference>
<dbReference type="CDD" id="cd00038">
    <property type="entry name" value="CAP_ED"/>
    <property type="match status" value="1"/>
</dbReference>
<keyword evidence="2" id="KW-0813">Transport</keyword>
<dbReference type="Pfam" id="PF00999">
    <property type="entry name" value="Na_H_Exchanger"/>
    <property type="match status" value="1"/>
</dbReference>
<dbReference type="InterPro" id="IPR000595">
    <property type="entry name" value="cNMP-bd_dom"/>
</dbReference>
<feature type="transmembrane region" description="Helical" evidence="11">
    <location>
        <begin position="30"/>
        <end position="50"/>
    </location>
</feature>
<name>A0A939J278_9HYPH</name>
<evidence type="ECO:0000256" key="5">
    <source>
        <dbReference type="ARBA" id="ARBA00022989"/>
    </source>
</evidence>
<dbReference type="InterPro" id="IPR018422">
    <property type="entry name" value="Cation/H_exchanger_CPA1"/>
</dbReference>
<feature type="transmembrane region" description="Helical" evidence="11">
    <location>
        <begin position="201"/>
        <end position="224"/>
    </location>
</feature>
<feature type="transmembrane region" description="Helical" evidence="11">
    <location>
        <begin position="230"/>
        <end position="248"/>
    </location>
</feature>
<evidence type="ECO:0000256" key="10">
    <source>
        <dbReference type="SAM" id="MobiDB-lite"/>
    </source>
</evidence>
<dbReference type="GO" id="GO:0015386">
    <property type="term" value="F:potassium:proton antiporter activity"/>
    <property type="evidence" value="ECO:0007669"/>
    <property type="project" value="TreeGrafter"/>
</dbReference>
<dbReference type="RefSeq" id="WP_207138832.1">
    <property type="nucleotide sequence ID" value="NZ_JAEKJZ010000001.1"/>
</dbReference>
<dbReference type="AlphaFoldDB" id="A0A939J278"/>
<evidence type="ECO:0000256" key="3">
    <source>
        <dbReference type="ARBA" id="ARBA00022475"/>
    </source>
</evidence>
<dbReference type="PROSITE" id="PS50042">
    <property type="entry name" value="CNMP_BINDING_3"/>
    <property type="match status" value="1"/>
</dbReference>
<organism evidence="13 14">
    <name type="scientific">Roseibium aggregatum</name>
    <dbReference type="NCBI Taxonomy" id="187304"/>
    <lineage>
        <taxon>Bacteria</taxon>
        <taxon>Pseudomonadati</taxon>
        <taxon>Pseudomonadota</taxon>
        <taxon>Alphaproteobacteria</taxon>
        <taxon>Hyphomicrobiales</taxon>
        <taxon>Stappiaceae</taxon>
        <taxon>Roseibium</taxon>
    </lineage>
</organism>
<protein>
    <submittedName>
        <fullName evidence="13">Cation:proton antiporter</fullName>
    </submittedName>
</protein>
<evidence type="ECO:0000313" key="14">
    <source>
        <dbReference type="Proteomes" id="UP000664096"/>
    </source>
</evidence>
<keyword evidence="6" id="KW-0915">Sodium</keyword>
<keyword evidence="3" id="KW-1003">Cell membrane</keyword>
<dbReference type="InterPro" id="IPR006153">
    <property type="entry name" value="Cation/H_exchanger_TM"/>
</dbReference>
<evidence type="ECO:0000256" key="11">
    <source>
        <dbReference type="SAM" id="Phobius"/>
    </source>
</evidence>
<evidence type="ECO:0000256" key="6">
    <source>
        <dbReference type="ARBA" id="ARBA00023053"/>
    </source>
</evidence>
<keyword evidence="5 11" id="KW-1133">Transmembrane helix</keyword>
<feature type="transmembrane region" description="Helical" evidence="11">
    <location>
        <begin position="360"/>
        <end position="379"/>
    </location>
</feature>
<proteinExistence type="predicted"/>
<keyword evidence="7" id="KW-0406">Ion transport</keyword>